<dbReference type="InterPro" id="IPR002525">
    <property type="entry name" value="Transp_IS110-like_N"/>
</dbReference>
<dbReference type="PANTHER" id="PTHR33055">
    <property type="entry name" value="TRANSPOSASE FOR INSERTION SEQUENCE ELEMENT IS1111A"/>
    <property type="match status" value="1"/>
</dbReference>
<comment type="caution">
    <text evidence="3">The sequence shown here is derived from an EMBL/GenBank/DDBJ whole genome shotgun (WGS) entry which is preliminary data.</text>
</comment>
<gene>
    <name evidence="3" type="ORF">VW23_021100</name>
</gene>
<dbReference type="GO" id="GO:0004803">
    <property type="term" value="F:transposase activity"/>
    <property type="evidence" value="ECO:0007669"/>
    <property type="project" value="InterPro"/>
</dbReference>
<dbReference type="GO" id="GO:0006313">
    <property type="term" value="P:DNA transposition"/>
    <property type="evidence" value="ECO:0007669"/>
    <property type="project" value="InterPro"/>
</dbReference>
<dbReference type="NCBIfam" id="NF033542">
    <property type="entry name" value="transpos_IS110"/>
    <property type="match status" value="1"/>
</dbReference>
<organism evidence="3 4">
    <name type="scientific">Devosia insulae DS-56</name>
    <dbReference type="NCBI Taxonomy" id="1116389"/>
    <lineage>
        <taxon>Bacteria</taxon>
        <taxon>Pseudomonadati</taxon>
        <taxon>Pseudomonadota</taxon>
        <taxon>Alphaproteobacteria</taxon>
        <taxon>Hyphomicrobiales</taxon>
        <taxon>Devosiaceae</taxon>
        <taxon>Devosia</taxon>
    </lineage>
</organism>
<keyword evidence="4" id="KW-1185">Reference proteome</keyword>
<proteinExistence type="predicted"/>
<sequence>MEITVGIDVSKDRLDVFVHPSGERLAVDNEAAGIEVLVARLRAIGADGIGLEGTGGLEKLAVAELAAAGLPVLVLNPAQVRHYARAEGKRAKTDRIDAAVIARFLAATKPQLRPLADAETVLLGELMARRRQLVGMLVAEKNRHARAAGRIKTSIARIIKALNDELTSLDDDLDTAIRSSPAWRHKENLLASVPGVGKIISRTLMAELPELGQLDRRTIAALCGLAPFTRQSGRWRGKSMIAGGRPEPRAALFIGALVAARHNPVFKAFTNRLIEAGKPKRVALIACARKLLTILNAIIRDNKPWQTA</sequence>
<evidence type="ECO:0000313" key="3">
    <source>
        <dbReference type="EMBL" id="OEO30468.1"/>
    </source>
</evidence>
<name>A0A1E5XPF4_9HYPH</name>
<accession>A0A1E5XPF4</accession>
<dbReference type="GO" id="GO:0003677">
    <property type="term" value="F:DNA binding"/>
    <property type="evidence" value="ECO:0007669"/>
    <property type="project" value="InterPro"/>
</dbReference>
<dbReference type="InterPro" id="IPR047650">
    <property type="entry name" value="Transpos_IS110"/>
</dbReference>
<protein>
    <submittedName>
        <fullName evidence="3">IS110 family transposase</fullName>
    </submittedName>
</protein>
<reference evidence="3 4" key="1">
    <citation type="journal article" date="2015" name="Genome Announc.">
        <title>Genome Assemblies of Three Soil-Associated Devosia species: D. insulae, D. limi, and D. soli.</title>
        <authorList>
            <person name="Hassan Y.I."/>
            <person name="Lepp D."/>
            <person name="Zhou T."/>
        </authorList>
    </citation>
    <scope>NUCLEOTIDE SEQUENCE [LARGE SCALE GENOMIC DNA]</scope>
    <source>
        <strain evidence="3 4">DS-56</strain>
    </source>
</reference>
<dbReference type="EMBL" id="LAJE02000204">
    <property type="protein sequence ID" value="OEO30468.1"/>
    <property type="molecule type" value="Genomic_DNA"/>
</dbReference>
<dbReference type="InterPro" id="IPR003346">
    <property type="entry name" value="Transposase_20"/>
</dbReference>
<dbReference type="Proteomes" id="UP000095463">
    <property type="component" value="Unassembled WGS sequence"/>
</dbReference>
<feature type="domain" description="Transposase IS116/IS110/IS902 C-terminal" evidence="2">
    <location>
        <begin position="188"/>
        <end position="270"/>
    </location>
</feature>
<dbReference type="Pfam" id="PF01548">
    <property type="entry name" value="DEDD_Tnp_IS110"/>
    <property type="match status" value="1"/>
</dbReference>
<evidence type="ECO:0000313" key="4">
    <source>
        <dbReference type="Proteomes" id="UP000095463"/>
    </source>
</evidence>
<dbReference type="OrthoDB" id="8261795at2"/>
<dbReference type="PANTHER" id="PTHR33055:SF13">
    <property type="entry name" value="TRANSPOSASE"/>
    <property type="match status" value="1"/>
</dbReference>
<dbReference type="Pfam" id="PF02371">
    <property type="entry name" value="Transposase_20"/>
    <property type="match status" value="1"/>
</dbReference>
<evidence type="ECO:0000259" key="1">
    <source>
        <dbReference type="Pfam" id="PF01548"/>
    </source>
</evidence>
<evidence type="ECO:0000259" key="2">
    <source>
        <dbReference type="Pfam" id="PF02371"/>
    </source>
</evidence>
<dbReference type="RefSeq" id="WP_069910307.1">
    <property type="nucleotide sequence ID" value="NZ_LAJE02000204.1"/>
</dbReference>
<dbReference type="AlphaFoldDB" id="A0A1E5XPF4"/>
<feature type="domain" description="Transposase IS110-like N-terminal" evidence="1">
    <location>
        <begin position="5"/>
        <end position="143"/>
    </location>
</feature>